<evidence type="ECO:0000313" key="5">
    <source>
        <dbReference type="Proteomes" id="UP000186015"/>
    </source>
</evidence>
<dbReference type="PROSITE" id="PS50943">
    <property type="entry name" value="HTH_CROC1"/>
    <property type="match status" value="1"/>
</dbReference>
<name>A0A1H7K7K4_RUMAL</name>
<dbReference type="CDD" id="cd00093">
    <property type="entry name" value="HTH_XRE"/>
    <property type="match status" value="1"/>
</dbReference>
<dbReference type="InterPro" id="IPR001387">
    <property type="entry name" value="Cro/C1-type_HTH"/>
</dbReference>
<accession>A0A1H7K7K4</accession>
<organism evidence="4 5">
    <name type="scientific">Ruminococcus albus</name>
    <dbReference type="NCBI Taxonomy" id="1264"/>
    <lineage>
        <taxon>Bacteria</taxon>
        <taxon>Bacillati</taxon>
        <taxon>Bacillota</taxon>
        <taxon>Clostridia</taxon>
        <taxon>Eubacteriales</taxon>
        <taxon>Oscillospiraceae</taxon>
        <taxon>Ruminococcus</taxon>
    </lineage>
</organism>
<proteinExistence type="predicted"/>
<dbReference type="InterPro" id="IPR010982">
    <property type="entry name" value="Lambda_DNA-bd_dom_sf"/>
</dbReference>
<keyword evidence="2" id="KW-0472">Membrane</keyword>
<dbReference type="RefSeq" id="WP_074832512.1">
    <property type="nucleotide sequence ID" value="NZ_FOAT01000006.1"/>
</dbReference>
<feature type="domain" description="HTH cro/C1-type" evidence="3">
    <location>
        <begin position="7"/>
        <end position="61"/>
    </location>
</feature>
<dbReference type="AlphaFoldDB" id="A0A1H7K7K4"/>
<dbReference type="PANTHER" id="PTHR46558">
    <property type="entry name" value="TRACRIPTIONAL REGULATORY PROTEIN-RELATED-RELATED"/>
    <property type="match status" value="1"/>
</dbReference>
<evidence type="ECO:0000256" key="1">
    <source>
        <dbReference type="ARBA" id="ARBA00023125"/>
    </source>
</evidence>
<dbReference type="Proteomes" id="UP000186015">
    <property type="component" value="Unassembled WGS sequence"/>
</dbReference>
<keyword evidence="2" id="KW-0812">Transmembrane</keyword>
<evidence type="ECO:0000256" key="2">
    <source>
        <dbReference type="SAM" id="Phobius"/>
    </source>
</evidence>
<dbReference type="OrthoDB" id="9801008at2"/>
<sequence length="134" mass="14763">MDFNNKLYELRKQKGLSQEELANRLNVSRQTISKWEVGDSTPDMEKLVAISDLFGISLDELVLNKAPEAETAHEAPVQTAGAEMYHDIKKHVLTEGNKKKAKKGLKIAAIAAGVILLIDIISFAVYVAINGFPK</sequence>
<evidence type="ECO:0000313" key="4">
    <source>
        <dbReference type="EMBL" id="SEK81917.1"/>
    </source>
</evidence>
<gene>
    <name evidence="4" type="ORF">SAMN05216469_10664</name>
</gene>
<dbReference type="EMBL" id="FOAT01000006">
    <property type="protein sequence ID" value="SEK81917.1"/>
    <property type="molecule type" value="Genomic_DNA"/>
</dbReference>
<dbReference type="GO" id="GO:0003677">
    <property type="term" value="F:DNA binding"/>
    <property type="evidence" value="ECO:0007669"/>
    <property type="project" value="UniProtKB-KW"/>
</dbReference>
<dbReference type="SUPFAM" id="SSF47413">
    <property type="entry name" value="lambda repressor-like DNA-binding domains"/>
    <property type="match status" value="1"/>
</dbReference>
<dbReference type="Pfam" id="PF01381">
    <property type="entry name" value="HTH_3"/>
    <property type="match status" value="1"/>
</dbReference>
<protein>
    <submittedName>
        <fullName evidence="4">DNA-binding transcriptional regulator, XRE-family HTH domain</fullName>
    </submittedName>
</protein>
<feature type="transmembrane region" description="Helical" evidence="2">
    <location>
        <begin position="107"/>
        <end position="129"/>
    </location>
</feature>
<dbReference type="SMART" id="SM00530">
    <property type="entry name" value="HTH_XRE"/>
    <property type="match status" value="1"/>
</dbReference>
<dbReference type="Gene3D" id="1.10.260.40">
    <property type="entry name" value="lambda repressor-like DNA-binding domains"/>
    <property type="match status" value="1"/>
</dbReference>
<reference evidence="4 5" key="1">
    <citation type="submission" date="2016-10" db="EMBL/GenBank/DDBJ databases">
        <authorList>
            <person name="de Groot N.N."/>
        </authorList>
    </citation>
    <scope>NUCLEOTIDE SEQUENCE [LARGE SCALE GENOMIC DNA]</scope>
    <source>
        <strain evidence="4 5">KH2T6</strain>
    </source>
</reference>
<keyword evidence="1 4" id="KW-0238">DNA-binding</keyword>
<keyword evidence="2" id="KW-1133">Transmembrane helix</keyword>
<evidence type="ECO:0000259" key="3">
    <source>
        <dbReference type="PROSITE" id="PS50943"/>
    </source>
</evidence>
<dbReference type="PANTHER" id="PTHR46558:SF13">
    <property type="entry name" value="HTH-TYPE TRANSCRIPTIONAL REGULATOR IMMR"/>
    <property type="match status" value="1"/>
</dbReference>